<dbReference type="OrthoDB" id="206708at2759"/>
<protein>
    <submittedName>
        <fullName evidence="1">Uncharacterized protein</fullName>
    </submittedName>
</protein>
<dbReference type="AlphaFoldDB" id="A0A2G9S6V9"/>
<gene>
    <name evidence="1" type="ORF">AB205_0024880</name>
</gene>
<name>A0A2G9S6V9_AQUCT</name>
<keyword evidence="2" id="KW-1185">Reference proteome</keyword>
<dbReference type="Proteomes" id="UP000228934">
    <property type="component" value="Unassembled WGS sequence"/>
</dbReference>
<evidence type="ECO:0000313" key="2">
    <source>
        <dbReference type="Proteomes" id="UP000228934"/>
    </source>
</evidence>
<proteinExistence type="predicted"/>
<sequence length="129" mass="14360">MAFCDVDCKKICKGFYTHEESEKRPKPKIPILHFKEAKPPFIICVKLVSEEIWNAEGCVPHCSVHGGSARRPGQEGATYTISYICGVCDDARAGGGCEPPLFCIYGDFVRRLEKEGVVVYNIAIYMIVL</sequence>
<organism evidence="1 2">
    <name type="scientific">Aquarana catesbeiana</name>
    <name type="common">American bullfrog</name>
    <name type="synonym">Rana catesbeiana</name>
    <dbReference type="NCBI Taxonomy" id="8400"/>
    <lineage>
        <taxon>Eukaryota</taxon>
        <taxon>Metazoa</taxon>
        <taxon>Chordata</taxon>
        <taxon>Craniata</taxon>
        <taxon>Vertebrata</taxon>
        <taxon>Euteleostomi</taxon>
        <taxon>Amphibia</taxon>
        <taxon>Batrachia</taxon>
        <taxon>Anura</taxon>
        <taxon>Neobatrachia</taxon>
        <taxon>Ranoidea</taxon>
        <taxon>Ranidae</taxon>
        <taxon>Aquarana</taxon>
    </lineage>
</organism>
<reference evidence="2" key="1">
    <citation type="journal article" date="2017" name="Nat. Commun.">
        <title>The North American bullfrog draft genome provides insight into hormonal regulation of long noncoding RNA.</title>
        <authorList>
            <person name="Hammond S.A."/>
            <person name="Warren R.L."/>
            <person name="Vandervalk B.P."/>
            <person name="Kucuk E."/>
            <person name="Khan H."/>
            <person name="Gibb E.A."/>
            <person name="Pandoh P."/>
            <person name="Kirk H."/>
            <person name="Zhao Y."/>
            <person name="Jones M."/>
            <person name="Mungall A.J."/>
            <person name="Coope R."/>
            <person name="Pleasance S."/>
            <person name="Moore R.A."/>
            <person name="Holt R.A."/>
            <person name="Round J.M."/>
            <person name="Ohora S."/>
            <person name="Walle B.V."/>
            <person name="Veldhoen N."/>
            <person name="Helbing C.C."/>
            <person name="Birol I."/>
        </authorList>
    </citation>
    <scope>NUCLEOTIDE SEQUENCE [LARGE SCALE GENOMIC DNA]</scope>
</reference>
<evidence type="ECO:0000313" key="1">
    <source>
        <dbReference type="EMBL" id="PIO35929.1"/>
    </source>
</evidence>
<accession>A0A2G9S6V9</accession>
<dbReference type="EMBL" id="KV925632">
    <property type="protein sequence ID" value="PIO35929.1"/>
    <property type="molecule type" value="Genomic_DNA"/>
</dbReference>